<evidence type="ECO:0000313" key="2">
    <source>
        <dbReference type="Proteomes" id="UP000069850"/>
    </source>
</evidence>
<reference evidence="1 2" key="1">
    <citation type="submission" date="2016-01" db="EMBL/GenBank/DDBJ databases">
        <authorList>
            <person name="Manzoor S."/>
        </authorList>
    </citation>
    <scope>NUCLEOTIDE SEQUENCE [LARGE SCALE GENOMIC DNA]</scope>
    <source>
        <strain evidence="1">Methanoculleus sp MAB1</strain>
    </source>
</reference>
<organism evidence="1 2">
    <name type="scientific">Methanoculleus bourgensis</name>
    <dbReference type="NCBI Taxonomy" id="83986"/>
    <lineage>
        <taxon>Archaea</taxon>
        <taxon>Methanobacteriati</taxon>
        <taxon>Methanobacteriota</taxon>
        <taxon>Stenosarchaea group</taxon>
        <taxon>Methanomicrobia</taxon>
        <taxon>Methanomicrobiales</taxon>
        <taxon>Methanomicrobiaceae</taxon>
        <taxon>Methanoculleus</taxon>
    </lineage>
</organism>
<gene>
    <name evidence="1" type="ORF">MMAB1_2827</name>
</gene>
<protein>
    <submittedName>
        <fullName evidence="1">Uncharacterized protein</fullName>
    </submittedName>
</protein>
<dbReference type="Proteomes" id="UP000069850">
    <property type="component" value="Chromosome 1"/>
</dbReference>
<name>A0A0X3BQE3_9EURY</name>
<dbReference type="KEGG" id="mema:MMAB1_2827"/>
<accession>A0A0X3BQE3</accession>
<dbReference type="EMBL" id="LT158599">
    <property type="protein sequence ID" value="CVK34040.1"/>
    <property type="molecule type" value="Genomic_DNA"/>
</dbReference>
<proteinExistence type="predicted"/>
<dbReference type="AlphaFoldDB" id="A0A0X3BQE3"/>
<sequence length="188" mass="19915">MQYPERKQFSLRFIAVLTLIAFCITSASADPGQPERIIIGFQEGSVQTLDDADLSSLDIQVIDELTGLDAVVVSVSDPDRFMEEVSQCPGVKFVERDIPVYALMCRPMCPTIAGMPSSGGLGGSGRIMPGASSGGRAALSSPSLIPGSTIPIRIWATTSPGDTTGSTTMTTRWTTTATERTVQASPLR</sequence>
<evidence type="ECO:0000313" key="1">
    <source>
        <dbReference type="EMBL" id="CVK34040.1"/>
    </source>
</evidence>